<comment type="similarity">
    <text evidence="2 4">Belongs to the bacterial solute-binding protein 3 family.</text>
</comment>
<dbReference type="Pfam" id="PF00497">
    <property type="entry name" value="SBP_bac_3"/>
    <property type="match status" value="1"/>
</dbReference>
<dbReference type="SUPFAM" id="SSF53850">
    <property type="entry name" value="Periplasmic binding protein-like II"/>
    <property type="match status" value="1"/>
</dbReference>
<evidence type="ECO:0000256" key="2">
    <source>
        <dbReference type="ARBA" id="ARBA00010333"/>
    </source>
</evidence>
<evidence type="ECO:0000256" key="3">
    <source>
        <dbReference type="ARBA" id="ARBA00022729"/>
    </source>
</evidence>
<feature type="domain" description="Ionotropic glutamate receptor C-terminal" evidence="7">
    <location>
        <begin position="33"/>
        <end position="257"/>
    </location>
</feature>
<gene>
    <name evidence="8" type="ORF">M3N64_04475</name>
</gene>
<protein>
    <submittedName>
        <fullName evidence="8">Transporter substrate-binding domain-containing protein</fullName>
    </submittedName>
</protein>
<evidence type="ECO:0000313" key="9">
    <source>
        <dbReference type="Proteomes" id="UP001203004"/>
    </source>
</evidence>
<feature type="signal peptide" evidence="5">
    <location>
        <begin position="1"/>
        <end position="21"/>
    </location>
</feature>
<reference evidence="8 9" key="1">
    <citation type="submission" date="2022-05" db="EMBL/GenBank/DDBJ databases">
        <title>Sporolactobacillus sp nov CPB3-1, isolated from tree bark (Mangifera indica L.).</title>
        <authorList>
            <person name="Phuengjayaem S."/>
            <person name="Tanasupawat S."/>
        </authorList>
    </citation>
    <scope>NUCLEOTIDE SEQUENCE [LARGE SCALE GENOMIC DNA]</scope>
    <source>
        <strain evidence="8 9">CPB3-1</strain>
    </source>
</reference>
<proteinExistence type="inferred from homology"/>
<accession>A0ABT0M8J7</accession>
<dbReference type="PROSITE" id="PS51257">
    <property type="entry name" value="PROKAR_LIPOPROTEIN"/>
    <property type="match status" value="1"/>
</dbReference>
<organism evidence="8 9">
    <name type="scientific">Sporolactobacillus mangiferae</name>
    <dbReference type="NCBI Taxonomy" id="2940498"/>
    <lineage>
        <taxon>Bacteria</taxon>
        <taxon>Bacillati</taxon>
        <taxon>Bacillota</taxon>
        <taxon>Bacilli</taxon>
        <taxon>Bacillales</taxon>
        <taxon>Sporolactobacillaceae</taxon>
        <taxon>Sporolactobacillus</taxon>
    </lineage>
</organism>
<dbReference type="InterPro" id="IPR001320">
    <property type="entry name" value="Iontro_rcpt_C"/>
</dbReference>
<evidence type="ECO:0000259" key="6">
    <source>
        <dbReference type="SMART" id="SM00062"/>
    </source>
</evidence>
<name>A0ABT0M8J7_9BACL</name>
<feature type="domain" description="Solute-binding protein family 3/N-terminal" evidence="6">
    <location>
        <begin position="33"/>
        <end position="258"/>
    </location>
</feature>
<sequence length="259" mass="28753">MYKKSGLIMMALLLLVLSACSSSGSSDSGKKKTIVMGTSADYPPFESVDTANGNKIVGFDIDLAQAVAKELGYKLEIKNQDFNGLIAALSSKKVDFVMAGMVDTPDRRKQVDFSKTYYQSFQVILTRKDTNIKTMDDLKNKKVGVQLGTTQETLAKKVSKTIPMKIQTWDKLNEMVEAMRAGKLDAIVTVDTVAYGYTSKDKKFQQFKAVVDGKTQYDPISAAFPKDSKLAAQFDKALKKLEKNGKKDELVNKWIKNQK</sequence>
<dbReference type="PANTHER" id="PTHR35936">
    <property type="entry name" value="MEMBRANE-BOUND LYTIC MUREIN TRANSGLYCOSYLASE F"/>
    <property type="match status" value="1"/>
</dbReference>
<comment type="caution">
    <text evidence="8">The sequence shown here is derived from an EMBL/GenBank/DDBJ whole genome shotgun (WGS) entry which is preliminary data.</text>
</comment>
<dbReference type="InterPro" id="IPR018313">
    <property type="entry name" value="SBP_3_CS"/>
</dbReference>
<dbReference type="RefSeq" id="WP_249098718.1">
    <property type="nucleotide sequence ID" value="NZ_JAMAST010000003.1"/>
</dbReference>
<dbReference type="SMART" id="SM00062">
    <property type="entry name" value="PBPb"/>
    <property type="match status" value="1"/>
</dbReference>
<dbReference type="PROSITE" id="PS01039">
    <property type="entry name" value="SBP_BACTERIAL_3"/>
    <property type="match status" value="1"/>
</dbReference>
<dbReference type="EMBL" id="JAMAST010000003">
    <property type="protein sequence ID" value="MCL1631203.1"/>
    <property type="molecule type" value="Genomic_DNA"/>
</dbReference>
<comment type="subcellular location">
    <subcellularLocation>
        <location evidence="1">Cell envelope</location>
    </subcellularLocation>
</comment>
<evidence type="ECO:0000259" key="7">
    <source>
        <dbReference type="SMART" id="SM00079"/>
    </source>
</evidence>
<dbReference type="PANTHER" id="PTHR35936:SF17">
    <property type="entry name" value="ARGININE-BINDING EXTRACELLULAR PROTEIN ARTP"/>
    <property type="match status" value="1"/>
</dbReference>
<feature type="chain" id="PRO_5045405346" evidence="5">
    <location>
        <begin position="22"/>
        <end position="259"/>
    </location>
</feature>
<dbReference type="Proteomes" id="UP001203004">
    <property type="component" value="Unassembled WGS sequence"/>
</dbReference>
<evidence type="ECO:0000256" key="5">
    <source>
        <dbReference type="SAM" id="SignalP"/>
    </source>
</evidence>
<keyword evidence="3 5" id="KW-0732">Signal</keyword>
<evidence type="ECO:0000313" key="8">
    <source>
        <dbReference type="EMBL" id="MCL1631203.1"/>
    </source>
</evidence>
<dbReference type="InterPro" id="IPR001638">
    <property type="entry name" value="Solute-binding_3/MltF_N"/>
</dbReference>
<keyword evidence="9" id="KW-1185">Reference proteome</keyword>
<dbReference type="Gene3D" id="3.40.190.10">
    <property type="entry name" value="Periplasmic binding protein-like II"/>
    <property type="match status" value="2"/>
</dbReference>
<evidence type="ECO:0000256" key="1">
    <source>
        <dbReference type="ARBA" id="ARBA00004196"/>
    </source>
</evidence>
<dbReference type="SMART" id="SM00079">
    <property type="entry name" value="PBPe"/>
    <property type="match status" value="1"/>
</dbReference>
<evidence type="ECO:0000256" key="4">
    <source>
        <dbReference type="RuleBase" id="RU003744"/>
    </source>
</evidence>